<proteinExistence type="predicted"/>
<feature type="compositionally biased region" description="Basic and acidic residues" evidence="1">
    <location>
        <begin position="232"/>
        <end position="242"/>
    </location>
</feature>
<protein>
    <submittedName>
        <fullName evidence="2">Uncharacterized protein</fullName>
    </submittedName>
</protein>
<feature type="compositionally biased region" description="Basic and acidic residues" evidence="1">
    <location>
        <begin position="182"/>
        <end position="191"/>
    </location>
</feature>
<evidence type="ECO:0000313" key="2">
    <source>
        <dbReference type="EMBL" id="KZV39878.1"/>
    </source>
</evidence>
<feature type="compositionally biased region" description="Basic and acidic residues" evidence="1">
    <location>
        <begin position="208"/>
        <end position="224"/>
    </location>
</feature>
<evidence type="ECO:0000256" key="1">
    <source>
        <dbReference type="SAM" id="MobiDB-lite"/>
    </source>
</evidence>
<feature type="compositionally biased region" description="Basic residues" evidence="1">
    <location>
        <begin position="171"/>
        <end position="181"/>
    </location>
</feature>
<dbReference type="AlphaFoldDB" id="A0A2Z7C201"/>
<dbReference type="Proteomes" id="UP000250235">
    <property type="component" value="Unassembled WGS sequence"/>
</dbReference>
<gene>
    <name evidence="2" type="ORF">F511_18682</name>
</gene>
<organism evidence="2 3">
    <name type="scientific">Dorcoceras hygrometricum</name>
    <dbReference type="NCBI Taxonomy" id="472368"/>
    <lineage>
        <taxon>Eukaryota</taxon>
        <taxon>Viridiplantae</taxon>
        <taxon>Streptophyta</taxon>
        <taxon>Embryophyta</taxon>
        <taxon>Tracheophyta</taxon>
        <taxon>Spermatophyta</taxon>
        <taxon>Magnoliopsida</taxon>
        <taxon>eudicotyledons</taxon>
        <taxon>Gunneridae</taxon>
        <taxon>Pentapetalae</taxon>
        <taxon>asterids</taxon>
        <taxon>lamiids</taxon>
        <taxon>Lamiales</taxon>
        <taxon>Gesneriaceae</taxon>
        <taxon>Didymocarpoideae</taxon>
        <taxon>Trichosporeae</taxon>
        <taxon>Loxocarpinae</taxon>
        <taxon>Dorcoceras</taxon>
    </lineage>
</organism>
<feature type="region of interest" description="Disordered" evidence="1">
    <location>
        <begin position="169"/>
        <end position="274"/>
    </location>
</feature>
<dbReference type="EMBL" id="KV000876">
    <property type="protein sequence ID" value="KZV39878.1"/>
    <property type="molecule type" value="Genomic_DNA"/>
</dbReference>
<reference evidence="2 3" key="1">
    <citation type="journal article" date="2015" name="Proc. Natl. Acad. Sci. U.S.A.">
        <title>The resurrection genome of Boea hygrometrica: A blueprint for survival of dehydration.</title>
        <authorList>
            <person name="Xiao L."/>
            <person name="Yang G."/>
            <person name="Zhang L."/>
            <person name="Yang X."/>
            <person name="Zhao S."/>
            <person name="Ji Z."/>
            <person name="Zhou Q."/>
            <person name="Hu M."/>
            <person name="Wang Y."/>
            <person name="Chen M."/>
            <person name="Xu Y."/>
            <person name="Jin H."/>
            <person name="Xiao X."/>
            <person name="Hu G."/>
            <person name="Bao F."/>
            <person name="Hu Y."/>
            <person name="Wan P."/>
            <person name="Li L."/>
            <person name="Deng X."/>
            <person name="Kuang T."/>
            <person name="Xiang C."/>
            <person name="Zhu J.K."/>
            <person name="Oliver M.J."/>
            <person name="He Y."/>
        </authorList>
    </citation>
    <scope>NUCLEOTIDE SEQUENCE [LARGE SCALE GENOMIC DNA]</scope>
    <source>
        <strain evidence="3">cv. XS01</strain>
    </source>
</reference>
<keyword evidence="3" id="KW-1185">Reference proteome</keyword>
<evidence type="ECO:0000313" key="3">
    <source>
        <dbReference type="Proteomes" id="UP000250235"/>
    </source>
</evidence>
<name>A0A2Z7C201_9LAMI</name>
<accession>A0A2Z7C201</accession>
<feature type="region of interest" description="Disordered" evidence="1">
    <location>
        <begin position="402"/>
        <end position="444"/>
    </location>
</feature>
<feature type="compositionally biased region" description="Basic and acidic residues" evidence="1">
    <location>
        <begin position="417"/>
        <end position="428"/>
    </location>
</feature>
<sequence length="701" mass="77996">MVASFSINTLQVDFESVLAMEHSGMVGMFKTLETTGLKGFLTATGSVYEASVGDFFANAKEIGPIEEMFAKAFGFPTKGMVGFLDIPKETMTEMRSRLSGSDVPFRAPSKKKEMKMEYCLLHDIVAKEVCAFDMVTCEKFDLMVAISVGLKADLGESVKLHPQKVLTDFAKKRRTQRRKKQKELGSDKVDSQPRPIPDVLAGGEGISGDEHIAVGPGGHERIASEQDEQTDGDDHHNDRCEENLGCDTQTDHKGPDENVSNDAQGEREQYTADGLEGETTKMEEWVEKDAKVEEDASNPQLERETDTIERALVVRSGPEQPAQQTFTYNGQRIFEPIQIREINSGTHFLPKIAPEEKGKGTLEVVARPNPVEEHCKLGQDSDQRIEKIVEVARDVINIEETADKTGEHQAPNNDHQAQSDEHLAHDKQAPGSDQFHEQTGTSNGIQQAVGPQPLWLRNHNFVLAQRIMVKLLASRHDPLGIIDSVCKNQLVVVSVQYGPFNTYIPIRSTTIGKSRVARDPISMHTSWRFIPSDSIGHPCMRESGESSTTKHRLLHASGPHPIPPPNDPKRVGKWFKEQKTGVVREFCHNSRRLSHSRSTNPCISSHLSIEPACTLAATECTNLRRALLCVVHYSNFCSALAQQSLHFFMALSTWFFLCSDLDIASHVDLPVGHKVLAVEKSSDTIVLCVLWLLMRCKLYLT</sequence>